<dbReference type="EMBL" id="BART01013919">
    <property type="protein sequence ID" value="GAG82704.1"/>
    <property type="molecule type" value="Genomic_DNA"/>
</dbReference>
<keyword evidence="1" id="KW-0812">Transmembrane</keyword>
<sequence length="78" mass="9085">MENNELGKLVAGMSVKVEMLEKQFCQLRVRFDNHITDIFKRFDQLEKDLHGRPSWIISIMITMLFGACVMLLSAVLRK</sequence>
<organism evidence="2">
    <name type="scientific">marine sediment metagenome</name>
    <dbReference type="NCBI Taxonomy" id="412755"/>
    <lineage>
        <taxon>unclassified sequences</taxon>
        <taxon>metagenomes</taxon>
        <taxon>ecological metagenomes</taxon>
    </lineage>
</organism>
<accession>X1AK11</accession>
<gene>
    <name evidence="2" type="ORF">S01H4_28147</name>
</gene>
<comment type="caution">
    <text evidence="2">The sequence shown here is derived from an EMBL/GenBank/DDBJ whole genome shotgun (WGS) entry which is preliminary data.</text>
</comment>
<proteinExistence type="predicted"/>
<keyword evidence="1" id="KW-1133">Transmembrane helix</keyword>
<keyword evidence="1" id="KW-0472">Membrane</keyword>
<reference evidence="2" key="1">
    <citation type="journal article" date="2014" name="Front. Microbiol.">
        <title>High frequency of phylogenetically diverse reductive dehalogenase-homologous genes in deep subseafloor sedimentary metagenomes.</title>
        <authorList>
            <person name="Kawai M."/>
            <person name="Futagami T."/>
            <person name="Toyoda A."/>
            <person name="Takaki Y."/>
            <person name="Nishi S."/>
            <person name="Hori S."/>
            <person name="Arai W."/>
            <person name="Tsubouchi T."/>
            <person name="Morono Y."/>
            <person name="Uchiyama I."/>
            <person name="Ito T."/>
            <person name="Fujiyama A."/>
            <person name="Inagaki F."/>
            <person name="Takami H."/>
        </authorList>
    </citation>
    <scope>NUCLEOTIDE SEQUENCE</scope>
    <source>
        <strain evidence="2">Expedition CK06-06</strain>
    </source>
</reference>
<protein>
    <submittedName>
        <fullName evidence="2">Uncharacterized protein</fullName>
    </submittedName>
</protein>
<evidence type="ECO:0000256" key="1">
    <source>
        <dbReference type="SAM" id="Phobius"/>
    </source>
</evidence>
<evidence type="ECO:0000313" key="2">
    <source>
        <dbReference type="EMBL" id="GAG82704.1"/>
    </source>
</evidence>
<name>X1AK11_9ZZZZ</name>
<dbReference type="AlphaFoldDB" id="X1AK11"/>
<feature type="transmembrane region" description="Helical" evidence="1">
    <location>
        <begin position="55"/>
        <end position="76"/>
    </location>
</feature>